<evidence type="ECO:0000313" key="4">
    <source>
        <dbReference type="Proteomes" id="UP000510682"/>
    </source>
</evidence>
<dbReference type="InterPro" id="IPR029063">
    <property type="entry name" value="SAM-dependent_MTases_sf"/>
</dbReference>
<reference evidence="3" key="1">
    <citation type="submission" date="2020-07" db="EMBL/GenBank/DDBJ databases">
        <title>Description of Mycobacterium gordonae subsp. intergordonae subsp.nov. and Mycobacterium gordonae subsp. gordonae subsp. nov.</title>
        <authorList>
            <person name="Huang H."/>
        </authorList>
    </citation>
    <scope>NUCLEOTIDE SEQUENCE [LARGE SCALE GENOMIC DNA]</scope>
    <source>
        <strain evidence="3">24T</strain>
    </source>
</reference>
<dbReference type="Pfam" id="PF04072">
    <property type="entry name" value="LCM"/>
    <property type="match status" value="1"/>
</dbReference>
<reference evidence="3" key="2">
    <citation type="submission" date="2020-07" db="EMBL/GenBank/DDBJ databases">
        <authorList>
            <person name="Yu X."/>
        </authorList>
    </citation>
    <scope>NUCLEOTIDE SEQUENCE [LARGE SCALE GENOMIC DNA]</scope>
    <source>
        <strain evidence="3">24T</strain>
    </source>
</reference>
<keyword evidence="2 3" id="KW-0808">Transferase</keyword>
<evidence type="ECO:0000256" key="2">
    <source>
        <dbReference type="ARBA" id="ARBA00022679"/>
    </source>
</evidence>
<dbReference type="PANTHER" id="PTHR43619:SF2">
    <property type="entry name" value="S-ADENOSYL-L-METHIONINE-DEPENDENT METHYLTRANSFERASES SUPERFAMILY PROTEIN"/>
    <property type="match status" value="1"/>
</dbReference>
<dbReference type="AlphaFoldDB" id="A0A7D6E9T0"/>
<gene>
    <name evidence="3" type="ORF">H0P51_13535</name>
</gene>
<accession>A0A7D6E9T0</accession>
<organism evidence="3 4">
    <name type="scientific">Mycobacterium vicinigordonae</name>
    <dbReference type="NCBI Taxonomy" id="1719132"/>
    <lineage>
        <taxon>Bacteria</taxon>
        <taxon>Bacillati</taxon>
        <taxon>Actinomycetota</taxon>
        <taxon>Actinomycetes</taxon>
        <taxon>Mycobacteriales</taxon>
        <taxon>Mycobacteriaceae</taxon>
        <taxon>Mycobacterium</taxon>
    </lineage>
</organism>
<dbReference type="GO" id="GO:0032259">
    <property type="term" value="P:methylation"/>
    <property type="evidence" value="ECO:0007669"/>
    <property type="project" value="UniProtKB-KW"/>
</dbReference>
<evidence type="ECO:0000256" key="1">
    <source>
        <dbReference type="ARBA" id="ARBA00022603"/>
    </source>
</evidence>
<dbReference type="InterPro" id="IPR007213">
    <property type="entry name" value="Ppm1/Ppm2/Tcmp"/>
</dbReference>
<dbReference type="PIRSF" id="PIRSF028177">
    <property type="entry name" value="Polyketide_synth_Omtfrase_TcmP"/>
    <property type="match status" value="1"/>
</dbReference>
<dbReference type="Gene3D" id="3.40.50.150">
    <property type="entry name" value="Vaccinia Virus protein VP39"/>
    <property type="match status" value="1"/>
</dbReference>
<keyword evidence="1 3" id="KW-0489">Methyltransferase</keyword>
<sequence length="276" mass="31212">MGMSIELGEIQETLLIPLYGRALDAQNRRSVLGDRRAAEFVEAIDYDFAKFSGPSLAGSVLRASIFDGYVEAFLQQHPSATVVDVGCGLSTRFDRLDNGVVRWFDIDLEDTMALRHRFFEEHDRYTMITASIFGTDWYDVVRPEPDIPVLLLSEAVLLYFPESEVRAVLARLADAFRGCRIAFDTAGPVMMNNQDRNPVFKAVTARMQWTCADPAQLQTLGLRLRESRTFASPPPHVGRRWPAKYRYGLKLLGWAPPVSTYKMNLFDTQGALPPQW</sequence>
<dbReference type="InterPro" id="IPR016874">
    <property type="entry name" value="TcmP-like"/>
</dbReference>
<name>A0A7D6E9T0_9MYCO</name>
<dbReference type="KEGG" id="mgor:H0P51_13535"/>
<proteinExistence type="predicted"/>
<dbReference type="SUPFAM" id="SSF53335">
    <property type="entry name" value="S-adenosyl-L-methionine-dependent methyltransferases"/>
    <property type="match status" value="1"/>
</dbReference>
<dbReference type="Proteomes" id="UP000510682">
    <property type="component" value="Chromosome"/>
</dbReference>
<evidence type="ECO:0000313" key="3">
    <source>
        <dbReference type="EMBL" id="QLL09783.1"/>
    </source>
</evidence>
<dbReference type="PANTHER" id="PTHR43619">
    <property type="entry name" value="S-ADENOSYL-L-METHIONINE-DEPENDENT METHYLTRANSFERASE YKTD-RELATED"/>
    <property type="match status" value="1"/>
</dbReference>
<dbReference type="EMBL" id="CP059165">
    <property type="protein sequence ID" value="QLL09783.1"/>
    <property type="molecule type" value="Genomic_DNA"/>
</dbReference>
<keyword evidence="4" id="KW-1185">Reference proteome</keyword>
<protein>
    <submittedName>
        <fullName evidence="3">Class I SAM-dependent methyltransferase</fullName>
    </submittedName>
</protein>
<dbReference type="GO" id="GO:0008168">
    <property type="term" value="F:methyltransferase activity"/>
    <property type="evidence" value="ECO:0007669"/>
    <property type="project" value="UniProtKB-KW"/>
</dbReference>